<feature type="region of interest" description="Disordered" evidence="1">
    <location>
        <begin position="1"/>
        <end position="78"/>
    </location>
</feature>
<name>A0A2Z6ZW77_9LAMI</name>
<protein>
    <submittedName>
        <fullName evidence="2">Uncharacterized protein</fullName>
    </submittedName>
</protein>
<sequence length="78" mass="9077">MDQMSSRVVSSEKRSEQKNQLRAESNSYQMRTEQNRLESPEISRSDQIRSRTTQIGSDTKSRSEQSKVEHNESIEQNS</sequence>
<reference evidence="2 3" key="1">
    <citation type="journal article" date="2015" name="Proc. Natl. Acad. Sci. U.S.A.">
        <title>The resurrection genome of Boea hygrometrica: A blueprint for survival of dehydration.</title>
        <authorList>
            <person name="Xiao L."/>
            <person name="Yang G."/>
            <person name="Zhang L."/>
            <person name="Yang X."/>
            <person name="Zhao S."/>
            <person name="Ji Z."/>
            <person name="Zhou Q."/>
            <person name="Hu M."/>
            <person name="Wang Y."/>
            <person name="Chen M."/>
            <person name="Xu Y."/>
            <person name="Jin H."/>
            <person name="Xiao X."/>
            <person name="Hu G."/>
            <person name="Bao F."/>
            <person name="Hu Y."/>
            <person name="Wan P."/>
            <person name="Li L."/>
            <person name="Deng X."/>
            <person name="Kuang T."/>
            <person name="Xiang C."/>
            <person name="Zhu J.K."/>
            <person name="Oliver M.J."/>
            <person name="He Y."/>
        </authorList>
    </citation>
    <scope>NUCLEOTIDE SEQUENCE [LARGE SCALE GENOMIC DNA]</scope>
    <source>
        <strain evidence="3">cv. XS01</strain>
    </source>
</reference>
<accession>A0A2Z6ZW77</accession>
<feature type="compositionally biased region" description="Basic and acidic residues" evidence="1">
    <location>
        <begin position="33"/>
        <end position="49"/>
    </location>
</feature>
<feature type="compositionally biased region" description="Basic and acidic residues" evidence="1">
    <location>
        <begin position="10"/>
        <end position="21"/>
    </location>
</feature>
<dbReference type="AlphaFoldDB" id="A0A2Z6ZW77"/>
<proteinExistence type="predicted"/>
<keyword evidence="3" id="KW-1185">Reference proteome</keyword>
<evidence type="ECO:0000313" key="3">
    <source>
        <dbReference type="Proteomes" id="UP000250235"/>
    </source>
</evidence>
<feature type="compositionally biased region" description="Basic and acidic residues" evidence="1">
    <location>
        <begin position="59"/>
        <end position="78"/>
    </location>
</feature>
<dbReference type="EMBL" id="KV040104">
    <property type="protein sequence ID" value="KZV07158.1"/>
    <property type="molecule type" value="Genomic_DNA"/>
</dbReference>
<evidence type="ECO:0000256" key="1">
    <source>
        <dbReference type="SAM" id="MobiDB-lite"/>
    </source>
</evidence>
<organism evidence="2 3">
    <name type="scientific">Dorcoceras hygrometricum</name>
    <dbReference type="NCBI Taxonomy" id="472368"/>
    <lineage>
        <taxon>Eukaryota</taxon>
        <taxon>Viridiplantae</taxon>
        <taxon>Streptophyta</taxon>
        <taxon>Embryophyta</taxon>
        <taxon>Tracheophyta</taxon>
        <taxon>Spermatophyta</taxon>
        <taxon>Magnoliopsida</taxon>
        <taxon>eudicotyledons</taxon>
        <taxon>Gunneridae</taxon>
        <taxon>Pentapetalae</taxon>
        <taxon>asterids</taxon>
        <taxon>lamiids</taxon>
        <taxon>Lamiales</taxon>
        <taxon>Gesneriaceae</taxon>
        <taxon>Didymocarpoideae</taxon>
        <taxon>Trichosporeae</taxon>
        <taxon>Loxocarpinae</taxon>
        <taxon>Dorcoceras</taxon>
    </lineage>
</organism>
<evidence type="ECO:0000313" key="2">
    <source>
        <dbReference type="EMBL" id="KZV07158.1"/>
    </source>
</evidence>
<gene>
    <name evidence="2" type="ORF">F511_45361</name>
</gene>
<dbReference type="Proteomes" id="UP000250235">
    <property type="component" value="Unassembled WGS sequence"/>
</dbReference>
<feature type="compositionally biased region" description="Polar residues" evidence="1">
    <location>
        <begin position="22"/>
        <end position="32"/>
    </location>
</feature>